<proteinExistence type="predicted"/>
<keyword evidence="3" id="KW-1185">Reference proteome</keyword>
<evidence type="ECO:0000313" key="3">
    <source>
        <dbReference type="Proteomes" id="UP000245876"/>
    </source>
</evidence>
<protein>
    <submittedName>
        <fullName evidence="2">Uncharacterized protein</fullName>
    </submittedName>
</protein>
<gene>
    <name evidence="2" type="ORF">DF196_06540</name>
</gene>
<dbReference type="AlphaFoldDB" id="A0A2U2N8Z3"/>
<dbReference type="Proteomes" id="UP000245876">
    <property type="component" value="Unassembled WGS sequence"/>
</dbReference>
<keyword evidence="1" id="KW-0472">Membrane</keyword>
<organism evidence="2 3">
    <name type="scientific">Bifidobacterium callitrichidarum</name>
    <dbReference type="NCBI Taxonomy" id="2052941"/>
    <lineage>
        <taxon>Bacteria</taxon>
        <taxon>Bacillati</taxon>
        <taxon>Actinomycetota</taxon>
        <taxon>Actinomycetes</taxon>
        <taxon>Bifidobacteriales</taxon>
        <taxon>Bifidobacteriaceae</taxon>
        <taxon>Bifidobacterium</taxon>
    </lineage>
</organism>
<reference evidence="2 3" key="1">
    <citation type="journal article" date="2018" name="Int. J. Syst. Evol. Microbiol.">
        <title>Bifidobacterium callitrichidarum sp. nov. from the faeces of the emperor tamarin (Saguinus imperator).</title>
        <authorList>
            <person name="Modesto M."/>
            <person name="Michelini S."/>
            <person name="Sansosti M.C."/>
            <person name="De Filippo C."/>
            <person name="Cavalieri D."/>
            <person name="Qvirist L."/>
            <person name="Andlid T."/>
            <person name="Spiezio C."/>
            <person name="Sandri C."/>
            <person name="Pascarelli S."/>
            <person name="Sgorbati B."/>
            <person name="Mattarelli P."/>
        </authorList>
    </citation>
    <scope>NUCLEOTIDE SEQUENCE [LARGE SCALE GENOMIC DNA]</scope>
    <source>
        <strain evidence="2 3">TRI 5</strain>
    </source>
</reference>
<dbReference type="EMBL" id="QFFM01000012">
    <property type="protein sequence ID" value="PWG65588.1"/>
    <property type="molecule type" value="Genomic_DNA"/>
</dbReference>
<comment type="caution">
    <text evidence="2">The sequence shown here is derived from an EMBL/GenBank/DDBJ whole genome shotgun (WGS) entry which is preliminary data.</text>
</comment>
<feature type="transmembrane region" description="Helical" evidence="1">
    <location>
        <begin position="163"/>
        <end position="180"/>
    </location>
</feature>
<keyword evidence="1" id="KW-1133">Transmembrane helix</keyword>
<sequence>MTYPQMVMLRFTGPDMLQKDDLIVLRDREASAALDYAGQVRESKVLVYTPDRRSKAWIQSSDIRSILRLPELMIYKPGLYQSAIGSVFLHDSTDHWWLIRHSAYIGGERWLGEPLSVNESMVRRNMPLIPMSNDLKPEGRIMSDDAERMKNALIDSVRQLKKVVITFTIVGIAFGLTFAIPAGDWWVWLVRGIILGIGLDRFIMISVDYMRAGRIIEQQLQTDDGAEFFDRVFNKENQ</sequence>
<accession>A0A2U2N8Z3</accession>
<feature type="transmembrane region" description="Helical" evidence="1">
    <location>
        <begin position="186"/>
        <end position="204"/>
    </location>
</feature>
<name>A0A2U2N8Z3_9BIFI</name>
<evidence type="ECO:0000256" key="1">
    <source>
        <dbReference type="SAM" id="Phobius"/>
    </source>
</evidence>
<evidence type="ECO:0000313" key="2">
    <source>
        <dbReference type="EMBL" id="PWG65588.1"/>
    </source>
</evidence>
<keyword evidence="1" id="KW-0812">Transmembrane</keyword>